<dbReference type="Pfam" id="PF23571">
    <property type="entry name" value="GH3_M"/>
    <property type="match status" value="1"/>
</dbReference>
<evidence type="ECO:0000313" key="3">
    <source>
        <dbReference type="EMBL" id="MDN3723091.1"/>
    </source>
</evidence>
<dbReference type="Pfam" id="PF23572">
    <property type="entry name" value="GH3_C"/>
    <property type="match status" value="1"/>
</dbReference>
<feature type="domain" description="GH3 C-terminal" evidence="2">
    <location>
        <begin position="375"/>
        <end position="488"/>
    </location>
</feature>
<gene>
    <name evidence="3" type="ORF">QRD02_01750</name>
</gene>
<dbReference type="Proteomes" id="UP001244787">
    <property type="component" value="Unassembled WGS sequence"/>
</dbReference>
<evidence type="ECO:0000313" key="4">
    <source>
        <dbReference type="Proteomes" id="UP001244787"/>
    </source>
</evidence>
<dbReference type="Pfam" id="PF03321">
    <property type="entry name" value="GH3"/>
    <property type="match status" value="1"/>
</dbReference>
<sequence length="500" mass="56721">MSIKSIAAKIFSKIVVFQIQRWATKPVETQRKVFEALIASAKQTVFGKNHDFQNISSYEDFAAQVPVRDYEALKPYVEEVISGKENILWPGKPRYFAKTSGTTSGAKYIPLTKESMPYHIEAARNAILCYINETGKADFVDGKMIFLQGSPEMDEKNGIKTGRLSGIVAHYVPAYLQKNRLPSWETNCIEDWETKVDAIVGETKNENMTVISGIPSWVQMYFEKLQKNTGKKVGDLFKNFNLFIYGGVNFEPYRAKFENLIGRKVDSIELFPASEGFFAFQDSQKEKGMLLLLNSGIFYEFIEASTFFDENPKRLTIGEVKIGVNYVMIISTNAGLWAYNLGDTVQFTSTKPYRVIVSGRIKHFISAFGEHVIGKEVEEAMNKAISALNFSITEFTVAPQITPADDNLPYHEWLIEFETPPENFQKMAEFLDAEMQLQNSYYFDLIKGKVLQPLKITALKKESFQQYMKSQGKLGGQNKVPRLGNDRKIADALHQIQALN</sequence>
<comment type="caution">
    <text evidence="3">The sequence shown here is derived from an EMBL/GenBank/DDBJ whole genome shotgun (WGS) entry which is preliminary data.</text>
</comment>
<feature type="domain" description="GH3 middle" evidence="1">
    <location>
        <begin position="291"/>
        <end position="350"/>
    </location>
</feature>
<dbReference type="InterPro" id="IPR004993">
    <property type="entry name" value="GH3"/>
</dbReference>
<dbReference type="PANTHER" id="PTHR31901">
    <property type="entry name" value="GH3 DOMAIN-CONTAINING PROTEIN"/>
    <property type="match status" value="1"/>
</dbReference>
<dbReference type="InterPro" id="IPR055378">
    <property type="entry name" value="GH3_C"/>
</dbReference>
<keyword evidence="4" id="KW-1185">Reference proteome</keyword>
<dbReference type="RefSeq" id="WP_290253169.1">
    <property type="nucleotide sequence ID" value="NZ_JAUGQQ010000001.1"/>
</dbReference>
<dbReference type="InterPro" id="IPR055377">
    <property type="entry name" value="GH3_M"/>
</dbReference>
<accession>A0ABT8DD29</accession>
<organism evidence="3 4">
    <name type="scientific">Aequorivita aurantiaca</name>
    <dbReference type="NCBI Taxonomy" id="3053356"/>
    <lineage>
        <taxon>Bacteria</taxon>
        <taxon>Pseudomonadati</taxon>
        <taxon>Bacteroidota</taxon>
        <taxon>Flavobacteriia</taxon>
        <taxon>Flavobacteriales</taxon>
        <taxon>Flavobacteriaceae</taxon>
        <taxon>Aequorivita</taxon>
    </lineage>
</organism>
<protein>
    <submittedName>
        <fullName evidence="3">GH3 auxin-responsive promoter family protein</fullName>
    </submittedName>
</protein>
<name>A0ABT8DD29_9FLAO</name>
<dbReference type="EMBL" id="JAUGQQ010000001">
    <property type="protein sequence ID" value="MDN3723091.1"/>
    <property type="molecule type" value="Genomic_DNA"/>
</dbReference>
<dbReference type="PANTHER" id="PTHR31901:SF9">
    <property type="entry name" value="GH3 DOMAIN-CONTAINING PROTEIN"/>
    <property type="match status" value="1"/>
</dbReference>
<evidence type="ECO:0000259" key="2">
    <source>
        <dbReference type="Pfam" id="PF23572"/>
    </source>
</evidence>
<evidence type="ECO:0000259" key="1">
    <source>
        <dbReference type="Pfam" id="PF23571"/>
    </source>
</evidence>
<reference evidence="3 4" key="1">
    <citation type="submission" date="2023-06" db="EMBL/GenBank/DDBJ databases">
        <authorList>
            <person name="Ye Y.-Q."/>
            <person name="Du Z.-J."/>
        </authorList>
    </citation>
    <scope>NUCLEOTIDE SEQUENCE [LARGE SCALE GENOMIC DNA]</scope>
    <source>
        <strain evidence="3 4">SDUM287046</strain>
    </source>
</reference>
<proteinExistence type="predicted"/>